<accession>A0ABR5IYF7</accession>
<dbReference type="EMBL" id="LGUT01002980">
    <property type="protein sequence ID" value="KOG86198.1"/>
    <property type="molecule type" value="Genomic_DNA"/>
</dbReference>
<name>A0ABR5IYF7_9ACTN</name>
<evidence type="ECO:0000259" key="2">
    <source>
        <dbReference type="Pfam" id="PF04149"/>
    </source>
</evidence>
<evidence type="ECO:0000313" key="3">
    <source>
        <dbReference type="EMBL" id="KOG86198.1"/>
    </source>
</evidence>
<protein>
    <recommendedName>
        <fullName evidence="2">DUF397 domain-containing protein</fullName>
    </recommendedName>
</protein>
<proteinExistence type="predicted"/>
<gene>
    <name evidence="3" type="ORF">ADK38_32405</name>
</gene>
<organism evidence="3 4">
    <name type="scientific">Streptomyces varsoviensis</name>
    <dbReference type="NCBI Taxonomy" id="67373"/>
    <lineage>
        <taxon>Bacteria</taxon>
        <taxon>Bacillati</taxon>
        <taxon>Actinomycetota</taxon>
        <taxon>Actinomycetes</taxon>
        <taxon>Kitasatosporales</taxon>
        <taxon>Streptomycetaceae</taxon>
        <taxon>Streptomyces</taxon>
    </lineage>
</organism>
<feature type="compositionally biased region" description="Polar residues" evidence="1">
    <location>
        <begin position="12"/>
        <end position="23"/>
    </location>
</feature>
<feature type="region of interest" description="Disordered" evidence="1">
    <location>
        <begin position="1"/>
        <end position="23"/>
    </location>
</feature>
<comment type="caution">
    <text evidence="3">The sequence shown here is derived from an EMBL/GenBank/DDBJ whole genome shotgun (WGS) entry which is preliminary data.</text>
</comment>
<evidence type="ECO:0000313" key="4">
    <source>
        <dbReference type="Proteomes" id="UP000037020"/>
    </source>
</evidence>
<dbReference type="Proteomes" id="UP000037020">
    <property type="component" value="Unassembled WGS sequence"/>
</dbReference>
<dbReference type="InterPro" id="IPR007278">
    <property type="entry name" value="DUF397"/>
</dbReference>
<reference evidence="3 4" key="1">
    <citation type="submission" date="2015-07" db="EMBL/GenBank/DDBJ databases">
        <authorList>
            <person name="Ju K.-S."/>
            <person name="Doroghazi J.R."/>
            <person name="Metcalf W.W."/>
        </authorList>
    </citation>
    <scope>NUCLEOTIDE SEQUENCE [LARGE SCALE GENOMIC DNA]</scope>
    <source>
        <strain evidence="3 4">NRRL B-3589</strain>
    </source>
</reference>
<feature type="domain" description="DUF397" evidence="2">
    <location>
        <begin position="20"/>
        <end position="70"/>
    </location>
</feature>
<dbReference type="Pfam" id="PF04149">
    <property type="entry name" value="DUF397"/>
    <property type="match status" value="1"/>
</dbReference>
<evidence type="ECO:0000256" key="1">
    <source>
        <dbReference type="SAM" id="MobiDB-lite"/>
    </source>
</evidence>
<sequence>MVSARAGPDTAQGGTVTELNWQQATDGTEKEFLEVAFGDDGNVYLRENLKPDEIVITTRAKWDAFVLGVKAGEFDHFVEDCPTEG</sequence>
<keyword evidence="4" id="KW-1185">Reference proteome</keyword>